<proteinExistence type="predicted"/>
<gene>
    <name evidence="4" type="ORF">ALQ77_03659</name>
</gene>
<dbReference type="SMART" id="SM00382">
    <property type="entry name" value="AAA"/>
    <property type="match status" value="1"/>
</dbReference>
<dbReference type="PANTHER" id="PTHR43384">
    <property type="entry name" value="SEPTUM SITE-DETERMINING PROTEIN MIND HOMOLOG, CHLOROPLASTIC-RELATED"/>
    <property type="match status" value="1"/>
</dbReference>
<feature type="domain" description="AAA+ ATPase" evidence="3">
    <location>
        <begin position="147"/>
        <end position="329"/>
    </location>
</feature>
<accession>A0A3M3EUN9</accession>
<evidence type="ECO:0000313" key="5">
    <source>
        <dbReference type="Proteomes" id="UP000270661"/>
    </source>
</evidence>
<dbReference type="CDD" id="cd02042">
    <property type="entry name" value="ParAB_family"/>
    <property type="match status" value="1"/>
</dbReference>
<comment type="caution">
    <text evidence="4">The sequence shown here is derived from an EMBL/GenBank/DDBJ whole genome shotgun (WGS) entry which is preliminary data.</text>
</comment>
<dbReference type="InterPro" id="IPR027417">
    <property type="entry name" value="P-loop_NTPase"/>
</dbReference>
<keyword evidence="5" id="KW-1185">Reference proteome</keyword>
<dbReference type="GO" id="GO:0009898">
    <property type="term" value="C:cytoplasmic side of plasma membrane"/>
    <property type="evidence" value="ECO:0007669"/>
    <property type="project" value="TreeGrafter"/>
</dbReference>
<sequence>MNRTNDIDNLMSRFGESAASYIEMENSFNYKELPEPPVAAAAAIPVGTENSTVAVPPQPVENSDLQPATVATTVHPLDRRVEPVLDDLLESASVDDSLCEPVSVPASACSLRSLLAEVALERMAEARAQNEEALRRSIPNGSAAVTPARVIAVVSPKGGVGKSTLCAALAGALGAKGSRLAIDLDPQNALQYHLGVSPDVAGMASASLTGECWSGLLLDGIGGTRVLPFGPVSGQERRALERFLEDDAHWLARQLARMDLAADDVVILDTPPGRTLYLEQVLDVADQVIVVITPDPASFMTLGPIDRLLEGRTHQARRRDCHYVVNQFDASRTFCQDMLEVLKRRFGKQLVGVLPLDHAISEGLAFGVNPLLEDEDSSARQAVLAIADALKSPVRTSALAGSRAS</sequence>
<dbReference type="NCBIfam" id="TIGR03371">
    <property type="entry name" value="cellulose_yhjQ"/>
    <property type="match status" value="1"/>
</dbReference>
<dbReference type="Gene3D" id="3.40.50.300">
    <property type="entry name" value="P-loop containing nucleotide triphosphate hydrolases"/>
    <property type="match status" value="1"/>
</dbReference>
<reference evidence="4 5" key="1">
    <citation type="submission" date="2018-08" db="EMBL/GenBank/DDBJ databases">
        <title>Recombination of ecologically and evolutionarily significant loci maintains genetic cohesion in the Pseudomonas syringae species complex.</title>
        <authorList>
            <person name="Dillon M."/>
            <person name="Thakur S."/>
            <person name="Almeida R.N.D."/>
            <person name="Weir B.S."/>
            <person name="Guttman D.S."/>
        </authorList>
    </citation>
    <scope>NUCLEOTIDE SEQUENCE [LARGE SCALE GENOMIC DNA]</scope>
    <source>
        <strain evidence="4 5">NCPPB2445</strain>
    </source>
</reference>
<evidence type="ECO:0000256" key="2">
    <source>
        <dbReference type="ARBA" id="ARBA00022840"/>
    </source>
</evidence>
<dbReference type="PANTHER" id="PTHR43384:SF6">
    <property type="entry name" value="SEPTUM SITE-DETERMINING PROTEIN MIND HOMOLOG, CHLOROPLASTIC"/>
    <property type="match status" value="1"/>
</dbReference>
<organism evidence="4 5">
    <name type="scientific">Pseudomonas corrugata</name>
    <dbReference type="NCBI Taxonomy" id="47879"/>
    <lineage>
        <taxon>Bacteria</taxon>
        <taxon>Pseudomonadati</taxon>
        <taxon>Pseudomonadota</taxon>
        <taxon>Gammaproteobacteria</taxon>
        <taxon>Pseudomonadales</taxon>
        <taxon>Pseudomonadaceae</taxon>
        <taxon>Pseudomonas</taxon>
    </lineage>
</organism>
<dbReference type="InterPro" id="IPR050625">
    <property type="entry name" value="ParA/MinD_ATPase"/>
</dbReference>
<dbReference type="GO" id="GO:0051782">
    <property type="term" value="P:negative regulation of cell division"/>
    <property type="evidence" value="ECO:0007669"/>
    <property type="project" value="TreeGrafter"/>
</dbReference>
<dbReference type="Pfam" id="PF06564">
    <property type="entry name" value="CBP_BcsQ"/>
    <property type="match status" value="1"/>
</dbReference>
<evidence type="ECO:0000259" key="3">
    <source>
        <dbReference type="SMART" id="SM00382"/>
    </source>
</evidence>
<evidence type="ECO:0000256" key="1">
    <source>
        <dbReference type="ARBA" id="ARBA00022741"/>
    </source>
</evidence>
<dbReference type="InterPro" id="IPR017746">
    <property type="entry name" value="Cellulose_synthase_operon_BcsQ"/>
</dbReference>
<dbReference type="GO" id="GO:0016887">
    <property type="term" value="F:ATP hydrolysis activity"/>
    <property type="evidence" value="ECO:0007669"/>
    <property type="project" value="TreeGrafter"/>
</dbReference>
<dbReference type="InterPro" id="IPR003593">
    <property type="entry name" value="AAA+_ATPase"/>
</dbReference>
<dbReference type="GO" id="GO:0005524">
    <property type="term" value="F:ATP binding"/>
    <property type="evidence" value="ECO:0007669"/>
    <property type="project" value="UniProtKB-KW"/>
</dbReference>
<name>A0A3M3EUN9_9PSED</name>
<dbReference type="SUPFAM" id="SSF52540">
    <property type="entry name" value="P-loop containing nucleoside triphosphate hydrolases"/>
    <property type="match status" value="1"/>
</dbReference>
<dbReference type="GO" id="GO:0005829">
    <property type="term" value="C:cytosol"/>
    <property type="evidence" value="ECO:0007669"/>
    <property type="project" value="TreeGrafter"/>
</dbReference>
<evidence type="ECO:0000313" key="4">
    <source>
        <dbReference type="EMBL" id="RMM52439.1"/>
    </source>
</evidence>
<dbReference type="EMBL" id="RBOJ01000047">
    <property type="protein sequence ID" value="RMM52439.1"/>
    <property type="molecule type" value="Genomic_DNA"/>
</dbReference>
<dbReference type="AlphaFoldDB" id="A0A3M3EUN9"/>
<keyword evidence="2" id="KW-0067">ATP-binding</keyword>
<dbReference type="Proteomes" id="UP000270661">
    <property type="component" value="Unassembled WGS sequence"/>
</dbReference>
<keyword evidence="1" id="KW-0547">Nucleotide-binding</keyword>
<dbReference type="OrthoDB" id="5288747at2"/>
<dbReference type="STRING" id="47879.AXG94_26470"/>
<protein>
    <recommendedName>
        <fullName evidence="3">AAA+ ATPase domain-containing protein</fullName>
    </recommendedName>
</protein>